<keyword evidence="1" id="KW-0175">Coiled coil</keyword>
<gene>
    <name evidence="3" type="ORF">CBRE1094_LOCUS22664</name>
</gene>
<sequence>MGLFGGSSKKEAENKAFEEQAAKEAEEKAAAERKKAAELAEKNKAAAKEAEARDRERKKKQALEQAERIKAKVAAKQAEKEKADKEAAEKAKSLNTDIGVARQKEGAGSSTEGGGHKSKINRSGGASLDEVADINAAIAKKKADREAKKAEEEAKAKKAREDAGLEEGGGTGLAKWNAARLKIAAAAANAAESAQPVKKEATAAQIGAARGAASAAGGVFYTKDENNIMLKKIKNLDNRVKELEKRNRILEGQLEDYAEHRSQIESGVRTIGRRASNAAASLAAFASGSDPAAGVVQRPTGGRRRSVAQMVGGLLGSGPGPSEPPRGQSAPEPQPKQRTGRRMSIGQRLGLAAAPTNKASPSGLLSPKADTDAVLGGSSVSADEQVEA</sequence>
<feature type="compositionally biased region" description="Basic and acidic residues" evidence="2">
    <location>
        <begin position="77"/>
        <end position="92"/>
    </location>
</feature>
<accession>A0A7S2E4T4</accession>
<protein>
    <submittedName>
        <fullName evidence="3">Uncharacterized protein</fullName>
    </submittedName>
</protein>
<evidence type="ECO:0000256" key="1">
    <source>
        <dbReference type="SAM" id="Coils"/>
    </source>
</evidence>
<feature type="region of interest" description="Disordered" evidence="2">
    <location>
        <begin position="1"/>
        <end position="126"/>
    </location>
</feature>
<evidence type="ECO:0000256" key="2">
    <source>
        <dbReference type="SAM" id="MobiDB-lite"/>
    </source>
</evidence>
<reference evidence="3" key="1">
    <citation type="submission" date="2021-01" db="EMBL/GenBank/DDBJ databases">
        <authorList>
            <person name="Corre E."/>
            <person name="Pelletier E."/>
            <person name="Niang G."/>
            <person name="Scheremetjew M."/>
            <person name="Finn R."/>
            <person name="Kale V."/>
            <person name="Holt S."/>
            <person name="Cochrane G."/>
            <person name="Meng A."/>
            <person name="Brown T."/>
            <person name="Cohen L."/>
        </authorList>
    </citation>
    <scope>NUCLEOTIDE SEQUENCE</scope>
    <source>
        <strain evidence="3">UTEX LB 985</strain>
    </source>
</reference>
<evidence type="ECO:0000313" key="3">
    <source>
        <dbReference type="EMBL" id="CAD9471329.1"/>
    </source>
</evidence>
<dbReference type="AlphaFoldDB" id="A0A7S2E4T4"/>
<organism evidence="3">
    <name type="scientific">Haptolina brevifila</name>
    <dbReference type="NCBI Taxonomy" id="156173"/>
    <lineage>
        <taxon>Eukaryota</taxon>
        <taxon>Haptista</taxon>
        <taxon>Haptophyta</taxon>
        <taxon>Prymnesiophyceae</taxon>
        <taxon>Prymnesiales</taxon>
        <taxon>Prymnesiaceae</taxon>
        <taxon>Haptolina</taxon>
    </lineage>
</organism>
<feature type="region of interest" description="Disordered" evidence="2">
    <location>
        <begin position="288"/>
        <end position="388"/>
    </location>
</feature>
<feature type="compositionally biased region" description="Basic and acidic residues" evidence="2">
    <location>
        <begin position="141"/>
        <end position="163"/>
    </location>
</feature>
<dbReference type="EMBL" id="HBGU01041579">
    <property type="protein sequence ID" value="CAD9471329.1"/>
    <property type="molecule type" value="Transcribed_RNA"/>
</dbReference>
<name>A0A7S2E4T4_9EUKA</name>
<feature type="compositionally biased region" description="Basic and acidic residues" evidence="2">
    <location>
        <begin position="8"/>
        <end position="70"/>
    </location>
</feature>
<feature type="coiled-coil region" evidence="1">
    <location>
        <begin position="226"/>
        <end position="260"/>
    </location>
</feature>
<feature type="region of interest" description="Disordered" evidence="2">
    <location>
        <begin position="139"/>
        <end position="171"/>
    </location>
</feature>
<proteinExistence type="predicted"/>